<dbReference type="eggNOG" id="arCOG05993">
    <property type="taxonomic scope" value="Archaea"/>
</dbReference>
<sequence>MITEIYEKLLTNKKALISHYMNAKIILVLNAVKHVSRNKKILLIDPGNILREEYLVDIPENIIITYKFLEPPHDTVVIVFEPEILPYRSKIENVLITLTPGNYSFKIPREYTKIFLKQIQHNIYELLFTGSNERYRVRIEGNKVFLVEKPSGILGKAYEILRESMIEYGELTVKDATIILTKELGVNKVEARKILSELVMRKYIRIIHGFINLY</sequence>
<dbReference type="KEGG" id="smr:Smar_1157"/>
<reference evidence="1 2" key="2">
    <citation type="journal article" date="2009" name="Stand. Genomic Sci.">
        <title>Complete genome sequence of Staphylothermus marinus Stetter and Fiala 1986 type strain F1.</title>
        <authorList>
            <person name="Anderson I.J."/>
            <person name="Sun H."/>
            <person name="Lapidus A."/>
            <person name="Copeland A."/>
            <person name="Glavina Del Rio T."/>
            <person name="Tice H."/>
            <person name="Dalin E."/>
            <person name="Lucas S."/>
            <person name="Barry K."/>
            <person name="Land M."/>
            <person name="Richardson P."/>
            <person name="Huber H."/>
            <person name="Kyrpides N.C."/>
        </authorList>
    </citation>
    <scope>NUCLEOTIDE SEQUENCE [LARGE SCALE GENOMIC DNA]</scope>
    <source>
        <strain evidence="2">ATCC 43588 / DSM 3639 / JCM 9404 / F1</strain>
    </source>
</reference>
<keyword evidence="2" id="KW-1185">Reference proteome</keyword>
<reference evidence="2" key="1">
    <citation type="journal article" date="2009" name="BMC Genomics">
        <title>The complete genome sequence of Staphylothermus marinus reveals differences in sulfur metabolism among heterotrophic Crenarchaeota.</title>
        <authorList>
            <person name="Anderson I.J."/>
            <person name="Dharmarajan L."/>
            <person name="Rodriguez J."/>
            <person name="Hooper S."/>
            <person name="Porat I."/>
            <person name="Ulrich L.E."/>
            <person name="Elkins J.G."/>
            <person name="Mavromatis K."/>
            <person name="Sun H."/>
            <person name="Land M."/>
            <person name="Lapidus A."/>
            <person name="Lucas S."/>
            <person name="Barry K."/>
            <person name="Huber H."/>
            <person name="Zhulin I.B."/>
            <person name="Whitman W.B."/>
            <person name="Mukhopadhyay B."/>
            <person name="Woese C."/>
            <person name="Bristow J."/>
            <person name="Kyrpides N."/>
        </authorList>
    </citation>
    <scope>NUCLEOTIDE SEQUENCE [LARGE SCALE GENOMIC DNA]</scope>
    <source>
        <strain evidence="2">ATCC 43588 / DSM 3639 / JCM 9404 / F1</strain>
    </source>
</reference>
<evidence type="ECO:0000313" key="2">
    <source>
        <dbReference type="Proteomes" id="UP000000254"/>
    </source>
</evidence>
<dbReference type="RefSeq" id="WP_011839443.1">
    <property type="nucleotide sequence ID" value="NC_009033.1"/>
</dbReference>
<organism evidence="1 2">
    <name type="scientific">Staphylothermus marinus (strain ATCC 43588 / DSM 3639 / JCM 9404 / F1)</name>
    <dbReference type="NCBI Taxonomy" id="399550"/>
    <lineage>
        <taxon>Archaea</taxon>
        <taxon>Thermoproteota</taxon>
        <taxon>Thermoprotei</taxon>
        <taxon>Desulfurococcales</taxon>
        <taxon>Desulfurococcaceae</taxon>
        <taxon>Staphylothermus</taxon>
    </lineage>
</organism>
<gene>
    <name evidence="1" type="ordered locus">Smar_1157</name>
</gene>
<evidence type="ECO:0000313" key="1">
    <source>
        <dbReference type="EMBL" id="ABN70252.1"/>
    </source>
</evidence>
<dbReference type="OrthoDB" id="18245at2157"/>
<dbReference type="AlphaFoldDB" id="A3DNP2"/>
<name>A3DNP2_STAMF</name>
<protein>
    <submittedName>
        <fullName evidence="1">Uncharacterized protein</fullName>
    </submittedName>
</protein>
<dbReference type="EMBL" id="CP000575">
    <property type="protein sequence ID" value="ABN70252.1"/>
    <property type="molecule type" value="Genomic_DNA"/>
</dbReference>
<dbReference type="Proteomes" id="UP000000254">
    <property type="component" value="Chromosome"/>
</dbReference>
<proteinExistence type="predicted"/>
<dbReference type="GeneID" id="4907615"/>
<dbReference type="HOGENOM" id="CLU_1291996_0_0_2"/>
<accession>A3DNP2</accession>